<dbReference type="Gene3D" id="2.60.210.10">
    <property type="entry name" value="Apoptosis, Tumor Necrosis Factor Receptor Associated Protein 2, Chain A"/>
    <property type="match status" value="6"/>
</dbReference>
<feature type="domain" description="MATH" evidence="4">
    <location>
        <begin position="438"/>
        <end position="565"/>
    </location>
</feature>
<dbReference type="CDD" id="cd00121">
    <property type="entry name" value="MATH"/>
    <property type="match status" value="6"/>
</dbReference>
<comment type="caution">
    <text evidence="5">The sequence shown here is derived from an EMBL/GenBank/DDBJ whole genome shotgun (WGS) entry which is preliminary data.</text>
</comment>
<evidence type="ECO:0000256" key="1">
    <source>
        <dbReference type="ARBA" id="ARBA00023054"/>
    </source>
</evidence>
<protein>
    <recommendedName>
        <fullName evidence="4">MATH domain-containing protein</fullName>
    </recommendedName>
</protein>
<feature type="domain" description="MATH" evidence="4">
    <location>
        <begin position="1041"/>
        <end position="1166"/>
    </location>
</feature>
<accession>A0ABQ7ZQ44</accession>
<sequence length="2370" mass="272500">MWSQNPSFRFLNVYPKGHLHAYDHSSVYLRVANPKSLPIGWKRNVNFYFTALNHCNIERCRSNIVESKVLDAETSSWGFPKAFRRSQLKEKWFMGNDSLSIEVYINVIEAVDGESDDVSEKLRGSRYQRFSGFCFSVSWKNWVRIDWLKSKLENNFLERKKDDADGSRVQQREERVKNLEDVSLEKKKADDADGFRVQQFEESVKKLEMMVSVLKAKLDQEKGKTASDDFFVALTRQLDGCELADDHLSVFLRIAKPKSLPIGWKRNVSVYFIVLNHRNIEHCRSNILQGTFEAEHPGWGYEKLFPLSELKEEGFMGKDSLIIEVYINVIEAVDGDSEDVSEKETVDINGFQVSASHSKLEDVSLEKKKSDDADGSRVQQLEESVENLETMVLMPRSSINNLELSSWHPKRNISQKFVFARNNKIYQISFGSTMWDQKPSFTLEIGNFSNKEAVIASNVFEAGGCEWYLSVHPKGVSGRFNGHLCLFLNVANRKSLRTGWQRSVKFCFLVLNESNKELYRSPVEKASSLFCAWNPTWGIRKILPLSMFQEKGFLEKDVLIIEVYIKVVEAFDGEDGDFDGEGGDITGFQVASVKKIFEEQVLKTDYKNALSKACSKLSELVEVGFKLDWLKSKFDELSYKRKNADGVDDESLVQQLDERIKNLELMVSGFEKDCLKSKIEESIKNPELVELGLKLDSLKSKLEEVSLEKKKSYDADESLVQQQEERIKNLELMVSGFKKDCLKSKLEEEISLEKKKSLAADGYCFQKLEERIKNLELMESGFKKDCLKSNLEEISLELKKSYDADESRVQKLEESVNNLRLMEIGFKLDSFKSKLEQVSLEKKKAYDASESRVQKLEESVKKLELMELGFKLDSFKSKLEEISLEKKKAYDADESRTQMLEGLVKKLELMETGYKLDSFKSKLEEISLERKKSCDASESRAQQLEERIKNIELLDLGLFINCLSSKLGNTDDEFQQLEERVKDLEVMKVGSKLDCLNTKIEENVKNTELMVSCIKVELDKKKDKSTAEGFLFWNPNMWDQNPSLRFEIDNFSNKEAAIASKIFVAGRCEWYLRVHPKGHNDLSLYLYVANRKSLQTGWKRSAKYYFRLLNESNKELYNSSGNEGGKKSTVFCASNPGWGVSKTLPLSNFQEQGFLKNNKLIIEVYIQVVEAFDGEGGDINGFQVFAAHVASVKKTFAEHVAKTEYKNTLSNACSKLSELAEVGVKLDWLKSKFDEVSFKRKNADGAADDESMFQQLEERIKNLELMGSGFKKDCLKSKSKSKKSHAADECRFQTLEESVKNLELMELGLKLESLMSKLEEVSLEKKKSHDAVESRAQLLEGRLKKIELMKTGSKLEILKSKLEEIALESKKSYDADDSRVQQLEERVKNIELMDIGFKLDCVNTKLDTSDESLVQQLDERVKDMSRKVGFKLDCLNTTIEERSLERKKSDDARFQQLEESVKNIELMVSCLKVELDKKKDKSTAEGFLLEKVWIDMSNQKPSLRFEIENFSEQDNIIASDTFVSGGCEWYIFVGPNGDCAADSHLSLSLQLEDSTPLRGGVKRSFNFYFVLLNQSNKELYRSTTGHLQARNMACGWNSEGWIYEKTLPLSKFQEKGFLEKDKLIIEFYIQVVEAFNGEGGDVSNKKNKNKTVDINGFQVLASQVTKVRKIFTAHPDIALDFKPTIQEVKTAYMNVLLRRKKTDVDASQVQQVEERVKKFERKKADDTNVSRAKKVEERVKNPELMELSLKLDSLNTKLNEVSLERKKAYDTNESRATQVEERVKNLELMELSLKYDSLNTKLDEVSLERKKKDDTNDSRAKQVEERVKNLELMELSLKFDSLERKKAADTNESRARQVEKRVKNLELMDVELNKCCKSNLDDLAWKKSYDVIFFKEIEDRVMGIEFKLESLNTKLEEISKEKKKADDADGSLVQQLEESVKNIELMVSHLKVELEKKKNISSADGFLLEKVWLDMWNQRPSFRFEIDNFSEKKALISSKTFVSGGCEWYFQINPKGHRISDGHLPLYLYVANSTTLRTGWKRNANYYFVLLNQSDKELHRSPISLSSNLFCAKTPAWGFAKTIPVSKFQEKGVTKVGKIFTEHQDIALDFKPTKQEVKTAYMNVLLRVIKTLNKPPKSLSETRLNKASSELSELMDVGFKLDWLKSKLEEVSLERKKPDVDGSQVQQLEERVKHLQLKLDEVSLGKKLSDDDNESHDDNESRAQQVEERVKDLELKLDEVSFGRKKADDTNESRAQQVEERVKNLELKLDEVSLGRKLSDDDNESRAQQVEERVKDLELKLDEVSLGRKKADDTNEFRAKQVEKRVKNLELMELELNMCWKPKLDELEGKKTDDGIIFEQIEDRSSSWTA</sequence>
<dbReference type="PANTHER" id="PTHR46236:SF24">
    <property type="entry name" value="MATH DOMAIN-CONTAINING PROTEIN"/>
    <property type="match status" value="1"/>
</dbReference>
<dbReference type="InterPro" id="IPR008974">
    <property type="entry name" value="TRAF-like"/>
</dbReference>
<evidence type="ECO:0000259" key="4">
    <source>
        <dbReference type="PROSITE" id="PS50144"/>
    </source>
</evidence>
<feature type="region of interest" description="Disordered" evidence="3">
    <location>
        <begin position="2206"/>
        <end position="2228"/>
    </location>
</feature>
<feature type="coiled-coil region" evidence="2">
    <location>
        <begin position="653"/>
        <end position="740"/>
    </location>
</feature>
<dbReference type="Proteomes" id="UP000824890">
    <property type="component" value="Unassembled WGS sequence"/>
</dbReference>
<feature type="domain" description="MATH" evidence="4">
    <location>
        <begin position="1"/>
        <end position="105"/>
    </location>
</feature>
<evidence type="ECO:0000313" key="6">
    <source>
        <dbReference type="Proteomes" id="UP000824890"/>
    </source>
</evidence>
<dbReference type="InterPro" id="IPR002083">
    <property type="entry name" value="MATH/TRAF_dom"/>
</dbReference>
<feature type="domain" description="MATH" evidence="4">
    <location>
        <begin position="1500"/>
        <end position="1629"/>
    </location>
</feature>
<dbReference type="SMART" id="SM00061">
    <property type="entry name" value="MATH"/>
    <property type="match status" value="5"/>
</dbReference>
<reference evidence="5 6" key="1">
    <citation type="submission" date="2021-05" db="EMBL/GenBank/DDBJ databases">
        <title>Genome Assembly of Synthetic Allotetraploid Brassica napus Reveals Homoeologous Exchanges between Subgenomes.</title>
        <authorList>
            <person name="Davis J.T."/>
        </authorList>
    </citation>
    <scope>NUCLEOTIDE SEQUENCE [LARGE SCALE GENOMIC DNA]</scope>
    <source>
        <strain evidence="6">cv. Da-Ae</strain>
        <tissue evidence="5">Seedling</tissue>
    </source>
</reference>
<feature type="coiled-coil region" evidence="2">
    <location>
        <begin position="765"/>
        <end position="822"/>
    </location>
</feature>
<feature type="coiled-coil region" evidence="2">
    <location>
        <begin position="934"/>
        <end position="987"/>
    </location>
</feature>
<evidence type="ECO:0000313" key="5">
    <source>
        <dbReference type="EMBL" id="KAH0882115.1"/>
    </source>
</evidence>
<name>A0ABQ7ZQ44_BRANA</name>
<dbReference type="Pfam" id="PF22486">
    <property type="entry name" value="MATH_2"/>
    <property type="match status" value="6"/>
</dbReference>
<organism evidence="5 6">
    <name type="scientific">Brassica napus</name>
    <name type="common">Rape</name>
    <dbReference type="NCBI Taxonomy" id="3708"/>
    <lineage>
        <taxon>Eukaryota</taxon>
        <taxon>Viridiplantae</taxon>
        <taxon>Streptophyta</taxon>
        <taxon>Embryophyta</taxon>
        <taxon>Tracheophyta</taxon>
        <taxon>Spermatophyta</taxon>
        <taxon>Magnoliopsida</taxon>
        <taxon>eudicotyledons</taxon>
        <taxon>Gunneridae</taxon>
        <taxon>Pentapetalae</taxon>
        <taxon>rosids</taxon>
        <taxon>malvids</taxon>
        <taxon>Brassicales</taxon>
        <taxon>Brassicaceae</taxon>
        <taxon>Brassiceae</taxon>
        <taxon>Brassica</taxon>
    </lineage>
</organism>
<dbReference type="InterPro" id="IPR050804">
    <property type="entry name" value="MCC"/>
</dbReference>
<feature type="coiled-coil region" evidence="2">
    <location>
        <begin position="197"/>
        <end position="224"/>
    </location>
</feature>
<dbReference type="PROSITE" id="PS50144">
    <property type="entry name" value="MATH"/>
    <property type="match status" value="6"/>
</dbReference>
<dbReference type="PANTHER" id="PTHR46236">
    <property type="entry name" value="TRAF-LIKE SUPERFAMILY PROTEIN"/>
    <property type="match status" value="1"/>
</dbReference>
<gene>
    <name evidence="5" type="ORF">HID58_058211</name>
</gene>
<dbReference type="SUPFAM" id="SSF49599">
    <property type="entry name" value="TRAF domain-like"/>
    <property type="match status" value="6"/>
</dbReference>
<feature type="domain" description="MATH" evidence="4">
    <location>
        <begin position="1979"/>
        <end position="2110"/>
    </location>
</feature>
<feature type="coiled-coil region" evidence="2">
    <location>
        <begin position="1832"/>
        <end position="1868"/>
    </location>
</feature>
<feature type="domain" description="MATH" evidence="4">
    <location>
        <begin position="197"/>
        <end position="327"/>
    </location>
</feature>
<feature type="coiled-coil region" evidence="2">
    <location>
        <begin position="1901"/>
        <end position="1953"/>
    </location>
</feature>
<evidence type="ECO:0000256" key="2">
    <source>
        <dbReference type="SAM" id="Coils"/>
    </source>
</evidence>
<feature type="coiled-coil region" evidence="2">
    <location>
        <begin position="1709"/>
        <end position="1808"/>
    </location>
</feature>
<evidence type="ECO:0000256" key="3">
    <source>
        <dbReference type="SAM" id="MobiDB-lite"/>
    </source>
</evidence>
<keyword evidence="1 2" id="KW-0175">Coiled coil</keyword>
<proteinExistence type="predicted"/>
<keyword evidence="6" id="KW-1185">Reference proteome</keyword>
<dbReference type="EMBL" id="JAGKQM010000014">
    <property type="protein sequence ID" value="KAH0882115.1"/>
    <property type="molecule type" value="Genomic_DNA"/>
</dbReference>